<sequence>MATVTDLDTATGAAPAIVATVPIPPASAEAAPSSLPSPGWLSLRPRLSMRLPLSAQDWRSASAAETRNKLVAMPDIQLVELPREPSVIGPPPKRAHHAISVGMEAPKQFLRSMGLDATECATRFRLPSKLGKSQNGDTTVEVSAHLGLGCKF</sequence>
<dbReference type="KEGG" id="rdp:RD2015_795"/>
<evidence type="ECO:0000313" key="2">
    <source>
        <dbReference type="Proteomes" id="UP000060699"/>
    </source>
</evidence>
<dbReference type="Proteomes" id="UP000060699">
    <property type="component" value="Chromosome"/>
</dbReference>
<evidence type="ECO:0000313" key="1">
    <source>
        <dbReference type="EMBL" id="ALV05291.1"/>
    </source>
</evidence>
<dbReference type="RefSeq" id="WP_116001653.1">
    <property type="nucleotide sequence ID" value="NZ_CP013729.1"/>
</dbReference>
<dbReference type="AlphaFoldDB" id="A0A0U3MZB6"/>
<keyword evidence="2" id="KW-1185">Reference proteome</keyword>
<organism evidence="1 2">
    <name type="scientific">Roseateles depolymerans</name>
    <dbReference type="NCBI Taxonomy" id="76731"/>
    <lineage>
        <taxon>Bacteria</taxon>
        <taxon>Pseudomonadati</taxon>
        <taxon>Pseudomonadota</taxon>
        <taxon>Betaproteobacteria</taxon>
        <taxon>Burkholderiales</taxon>
        <taxon>Sphaerotilaceae</taxon>
        <taxon>Roseateles</taxon>
    </lineage>
</organism>
<accession>A0A0U3MZB6</accession>
<dbReference type="EMBL" id="CP013729">
    <property type="protein sequence ID" value="ALV05291.1"/>
    <property type="molecule type" value="Genomic_DNA"/>
</dbReference>
<name>A0A0U3MZB6_9BURK</name>
<proteinExistence type="predicted"/>
<gene>
    <name evidence="1" type="ORF">RD2015_795</name>
</gene>
<protein>
    <submittedName>
        <fullName evidence="1">Uncharacterized protein</fullName>
    </submittedName>
</protein>
<reference evidence="1 2" key="1">
    <citation type="submission" date="2015-12" db="EMBL/GenBank/DDBJ databases">
        <title>Complete genome of Roseateles depolymerans KCTC 42856.</title>
        <authorList>
            <person name="Kim K.M."/>
        </authorList>
    </citation>
    <scope>NUCLEOTIDE SEQUENCE [LARGE SCALE GENOMIC DNA]</scope>
    <source>
        <strain evidence="1 2">KCTC 42856</strain>
    </source>
</reference>